<evidence type="ECO:0000313" key="1">
    <source>
        <dbReference type="EMBL" id="QJA97465.1"/>
    </source>
</evidence>
<gene>
    <name evidence="1" type="ORF">MM415B06218_0003</name>
</gene>
<accession>A0A6M3LXT0</accession>
<dbReference type="EMBL" id="MT143496">
    <property type="protein sequence ID" value="QJA97465.1"/>
    <property type="molecule type" value="Genomic_DNA"/>
</dbReference>
<sequence>MAVTNGEWTKQMAVEDDYVENVIVEGITISGAISANHIVEVQDSKDKTVFYWKCPTNNDVGGGLWFSKPKFFSKLKLTDLDSTGPVIIHIC</sequence>
<name>A0A6M3LXT0_9ZZZZ</name>
<proteinExistence type="predicted"/>
<protein>
    <submittedName>
        <fullName evidence="1">Uncharacterized protein</fullName>
    </submittedName>
</protein>
<dbReference type="AlphaFoldDB" id="A0A6M3LXT0"/>
<reference evidence="1" key="1">
    <citation type="submission" date="2020-03" db="EMBL/GenBank/DDBJ databases">
        <title>The deep terrestrial virosphere.</title>
        <authorList>
            <person name="Holmfeldt K."/>
            <person name="Nilsson E."/>
            <person name="Simone D."/>
            <person name="Lopez-Fernandez M."/>
            <person name="Wu X."/>
            <person name="de Brujin I."/>
            <person name="Lundin D."/>
            <person name="Andersson A."/>
            <person name="Bertilsson S."/>
            <person name="Dopson M."/>
        </authorList>
    </citation>
    <scope>NUCLEOTIDE SEQUENCE</scope>
    <source>
        <strain evidence="1">MM415B06218</strain>
    </source>
</reference>
<organism evidence="1">
    <name type="scientific">viral metagenome</name>
    <dbReference type="NCBI Taxonomy" id="1070528"/>
    <lineage>
        <taxon>unclassified sequences</taxon>
        <taxon>metagenomes</taxon>
        <taxon>organismal metagenomes</taxon>
    </lineage>
</organism>